<proteinExistence type="predicted"/>
<organism evidence="1 2">
    <name type="scientific">Parachitinimonas caeni</name>
    <dbReference type="NCBI Taxonomy" id="3031301"/>
    <lineage>
        <taxon>Bacteria</taxon>
        <taxon>Pseudomonadati</taxon>
        <taxon>Pseudomonadota</taxon>
        <taxon>Betaproteobacteria</taxon>
        <taxon>Neisseriales</taxon>
        <taxon>Chitinibacteraceae</taxon>
        <taxon>Parachitinimonas</taxon>
    </lineage>
</organism>
<evidence type="ECO:0000313" key="1">
    <source>
        <dbReference type="EMBL" id="MDK2125347.1"/>
    </source>
</evidence>
<dbReference type="RefSeq" id="WP_284101657.1">
    <property type="nucleotide sequence ID" value="NZ_JARRAF010000018.1"/>
</dbReference>
<protein>
    <recommendedName>
        <fullName evidence="3">DUF1579 domain-containing protein</fullName>
    </recommendedName>
</protein>
<keyword evidence="2" id="KW-1185">Reference proteome</keyword>
<reference evidence="1" key="1">
    <citation type="submission" date="2023-03" db="EMBL/GenBank/DDBJ databases">
        <title>Chitinimonas shenzhenensis gen. nov., sp. nov., a novel member of family Burkholderiaceae isolated from activated sludge collected in Shen Zhen, China.</title>
        <authorList>
            <person name="Wang X."/>
        </authorList>
    </citation>
    <scope>NUCLEOTIDE SEQUENCE</scope>
    <source>
        <strain evidence="1">DQS-5</strain>
    </source>
</reference>
<gene>
    <name evidence="1" type="ORF">PZA18_14925</name>
</gene>
<evidence type="ECO:0000313" key="2">
    <source>
        <dbReference type="Proteomes" id="UP001172778"/>
    </source>
</evidence>
<dbReference type="EMBL" id="JARRAF010000018">
    <property type="protein sequence ID" value="MDK2125347.1"/>
    <property type="molecule type" value="Genomic_DNA"/>
</dbReference>
<name>A0ABT7DZ51_9NEIS</name>
<dbReference type="Proteomes" id="UP001172778">
    <property type="component" value="Unassembled WGS sequence"/>
</dbReference>
<accession>A0ABT7DZ51</accession>
<evidence type="ECO:0008006" key="3">
    <source>
        <dbReference type="Google" id="ProtNLM"/>
    </source>
</evidence>
<comment type="caution">
    <text evidence="1">The sequence shown here is derived from an EMBL/GenBank/DDBJ whole genome shotgun (WGS) entry which is preliminary data.</text>
</comment>
<sequence>MPSTPNQTPHDGRHDFDFLQGHWRVDNQRLRQRLQGSHDWETFTAFQTNQALPGGIGNFDDFVANSWRPDYLGMSLRLFNPQTGLWSIYWLDNLSGGLTPAGILQPPVVGRFENGVGIFEGEDTLDGRPILVRYRWSDLTPDSARWEQAMSDDAGNHWEVNWRMLMHRLDHRPQ</sequence>